<dbReference type="RefSeq" id="XP_009029278.1">
    <property type="nucleotide sequence ID" value="XM_009031030.1"/>
</dbReference>
<dbReference type="AlphaFoldDB" id="T1EWD1"/>
<feature type="region of interest" description="Disordered" evidence="1">
    <location>
        <begin position="1"/>
        <end position="79"/>
    </location>
</feature>
<evidence type="ECO:0000256" key="1">
    <source>
        <dbReference type="SAM" id="MobiDB-lite"/>
    </source>
</evidence>
<dbReference type="InParanoid" id="T1EWD1"/>
<dbReference type="CTD" id="20200881"/>
<dbReference type="EnsemblMetazoa" id="HelroT165168">
    <property type="protein sequence ID" value="HelroP165168"/>
    <property type="gene ID" value="HelroG165168"/>
</dbReference>
<organism evidence="3 4">
    <name type="scientific">Helobdella robusta</name>
    <name type="common">Californian leech</name>
    <dbReference type="NCBI Taxonomy" id="6412"/>
    <lineage>
        <taxon>Eukaryota</taxon>
        <taxon>Metazoa</taxon>
        <taxon>Spiralia</taxon>
        <taxon>Lophotrochozoa</taxon>
        <taxon>Annelida</taxon>
        <taxon>Clitellata</taxon>
        <taxon>Hirudinea</taxon>
        <taxon>Rhynchobdellida</taxon>
        <taxon>Glossiphoniidae</taxon>
        <taxon>Helobdella</taxon>
    </lineage>
</organism>
<protein>
    <recommendedName>
        <fullName evidence="5">CCHC-type domain-containing protein</fullName>
    </recommendedName>
</protein>
<sequence>MAATMVNKSGSSPAASSPSSEPSLESSFPPQVSSSSSLSSDTLSTSIKTNNSDVRETSFSSTPDHLCNNEPHNVTENSLEQKSKIIIRYSKACEKCKNVCNSSEQGDNKNSNKENYSFELLNSDNRGNGKSSSNCSNNCNRNVVLTAGKQQTSVEPSVSISTTNSTTTANNNIENAVTSVPSAIPSALIPSIVSQPTTTTSTTTATATCSVATNVKAKNDNLVSLNKHKQSRPQHSTPFHNHAPPSFRMQQHQQILPQQQQQQQLFPQRLNHWSRNVNRNNNHNNQNNNKSYQDCTTKMTYGGRNNNNKPVNNSNNNLISNNNNKPANNSDNNLISNSLYSNDYRFDRSKANNYNKNSSSNKNYNTTYQQLPQFRVVYCPIYTFIENPCYSNHCSGHYFSQRNVSYSNFVYPNQLINQNASILLSRVSNLTTLPSTNSTYAAPSSTFFSVTQQQQQPTAFPPGIVPFNPSVPPPNYIPQSIVPPTFQDNLNSSDLSRRIYCSNCAQLGHRATNCIEPYMI</sequence>
<accession>T1EWD1</accession>
<feature type="compositionally biased region" description="Polar residues" evidence="1">
    <location>
        <begin position="70"/>
        <end position="79"/>
    </location>
</feature>
<feature type="compositionally biased region" description="Low complexity" evidence="1">
    <location>
        <begin position="305"/>
        <end position="336"/>
    </location>
</feature>
<keyword evidence="4" id="KW-1185">Reference proteome</keyword>
<dbReference type="KEGG" id="hro:HELRODRAFT_165168"/>
<name>T1EWD1_HELRO</name>
<feature type="compositionally biased region" description="Low complexity" evidence="1">
    <location>
        <begin position="250"/>
        <end position="268"/>
    </location>
</feature>
<feature type="compositionally biased region" description="Polar residues" evidence="1">
    <location>
        <begin position="47"/>
        <end position="63"/>
    </location>
</feature>
<dbReference type="GeneID" id="20200881"/>
<feature type="compositionally biased region" description="Polar residues" evidence="1">
    <location>
        <begin position="290"/>
        <end position="299"/>
    </location>
</feature>
<dbReference type="EMBL" id="KB097639">
    <property type="protein sequence ID" value="ESN93013.1"/>
    <property type="molecule type" value="Genomic_DNA"/>
</dbReference>
<feature type="compositionally biased region" description="Low complexity" evidence="1">
    <location>
        <begin position="276"/>
        <end position="289"/>
    </location>
</feature>
<proteinExistence type="predicted"/>
<dbReference type="Proteomes" id="UP000015101">
    <property type="component" value="Unassembled WGS sequence"/>
</dbReference>
<evidence type="ECO:0008006" key="5">
    <source>
        <dbReference type="Google" id="ProtNLM"/>
    </source>
</evidence>
<evidence type="ECO:0000313" key="4">
    <source>
        <dbReference type="Proteomes" id="UP000015101"/>
    </source>
</evidence>
<dbReference type="EMBL" id="AMQM01001963">
    <property type="status" value="NOT_ANNOTATED_CDS"/>
    <property type="molecule type" value="Genomic_DNA"/>
</dbReference>
<evidence type="ECO:0000313" key="3">
    <source>
        <dbReference type="EnsemblMetazoa" id="HelroP165168"/>
    </source>
</evidence>
<reference evidence="3" key="3">
    <citation type="submission" date="2015-06" db="UniProtKB">
        <authorList>
            <consortium name="EnsemblMetazoa"/>
        </authorList>
    </citation>
    <scope>IDENTIFICATION</scope>
</reference>
<gene>
    <name evidence="3" type="primary">20200881</name>
    <name evidence="2" type="ORF">HELRODRAFT_165168</name>
</gene>
<feature type="region of interest" description="Disordered" evidence="1">
    <location>
        <begin position="228"/>
        <end position="336"/>
    </location>
</feature>
<feature type="compositionally biased region" description="Low complexity" evidence="1">
    <location>
        <begin position="9"/>
        <end position="46"/>
    </location>
</feature>
<reference evidence="2 4" key="2">
    <citation type="journal article" date="2013" name="Nature">
        <title>Insights into bilaterian evolution from three spiralian genomes.</title>
        <authorList>
            <person name="Simakov O."/>
            <person name="Marletaz F."/>
            <person name="Cho S.J."/>
            <person name="Edsinger-Gonzales E."/>
            <person name="Havlak P."/>
            <person name="Hellsten U."/>
            <person name="Kuo D.H."/>
            <person name="Larsson T."/>
            <person name="Lv J."/>
            <person name="Arendt D."/>
            <person name="Savage R."/>
            <person name="Osoegawa K."/>
            <person name="de Jong P."/>
            <person name="Grimwood J."/>
            <person name="Chapman J.A."/>
            <person name="Shapiro H."/>
            <person name="Aerts A."/>
            <person name="Otillar R.P."/>
            <person name="Terry A.Y."/>
            <person name="Boore J.L."/>
            <person name="Grigoriev I.V."/>
            <person name="Lindberg D.R."/>
            <person name="Seaver E.C."/>
            <person name="Weisblat D.A."/>
            <person name="Putnam N.H."/>
            <person name="Rokhsar D.S."/>
        </authorList>
    </citation>
    <scope>NUCLEOTIDE SEQUENCE</scope>
</reference>
<evidence type="ECO:0000313" key="2">
    <source>
        <dbReference type="EMBL" id="ESN93013.1"/>
    </source>
</evidence>
<reference evidence="4" key="1">
    <citation type="submission" date="2012-12" db="EMBL/GenBank/DDBJ databases">
        <authorList>
            <person name="Hellsten U."/>
            <person name="Grimwood J."/>
            <person name="Chapman J.A."/>
            <person name="Shapiro H."/>
            <person name="Aerts A."/>
            <person name="Otillar R.P."/>
            <person name="Terry A.Y."/>
            <person name="Boore J.L."/>
            <person name="Simakov O."/>
            <person name="Marletaz F."/>
            <person name="Cho S.-J."/>
            <person name="Edsinger-Gonzales E."/>
            <person name="Havlak P."/>
            <person name="Kuo D.-H."/>
            <person name="Larsson T."/>
            <person name="Lv J."/>
            <person name="Arendt D."/>
            <person name="Savage R."/>
            <person name="Osoegawa K."/>
            <person name="de Jong P."/>
            <person name="Lindberg D.R."/>
            <person name="Seaver E.C."/>
            <person name="Weisblat D.A."/>
            <person name="Putnam N.H."/>
            <person name="Grigoriev I.V."/>
            <person name="Rokhsar D.S."/>
        </authorList>
    </citation>
    <scope>NUCLEOTIDE SEQUENCE</scope>
</reference>
<dbReference type="HOGENOM" id="CLU_524076_0_0_1"/>